<dbReference type="EMBL" id="JACASE010000010">
    <property type="protein sequence ID" value="KAF6430613.1"/>
    <property type="molecule type" value="Genomic_DNA"/>
</dbReference>
<reference evidence="2 3" key="1">
    <citation type="journal article" date="2020" name="Nature">
        <title>Six reference-quality genomes reveal evolution of bat adaptations.</title>
        <authorList>
            <person name="Jebb D."/>
            <person name="Huang Z."/>
            <person name="Pippel M."/>
            <person name="Hughes G.M."/>
            <person name="Lavrichenko K."/>
            <person name="Devanna P."/>
            <person name="Winkler S."/>
            <person name="Jermiin L.S."/>
            <person name="Skirmuntt E.C."/>
            <person name="Katzourakis A."/>
            <person name="Burkitt-Gray L."/>
            <person name="Ray D.A."/>
            <person name="Sullivan K.A.M."/>
            <person name="Roscito J.G."/>
            <person name="Kirilenko B.M."/>
            <person name="Davalos L.M."/>
            <person name="Corthals A.P."/>
            <person name="Power M.L."/>
            <person name="Jones G."/>
            <person name="Ransome R.D."/>
            <person name="Dechmann D.K.N."/>
            <person name="Locatelli A.G."/>
            <person name="Puechmaille S.J."/>
            <person name="Fedrigo O."/>
            <person name="Jarvis E.D."/>
            <person name="Hiller M."/>
            <person name="Vernes S.C."/>
            <person name="Myers E.W."/>
            <person name="Teeling E.C."/>
        </authorList>
    </citation>
    <scope>NUCLEOTIDE SEQUENCE [LARGE SCALE GENOMIC DNA]</scope>
    <source>
        <strain evidence="2">MRouAeg1</strain>
        <tissue evidence="2">Muscle</tissue>
    </source>
</reference>
<sequence>MPAGVRCCASRTSTSTSRALSAKRAAATWRRAASSCARASTSARWTTRGCTGPAASAATASSRARWCPRWARPTTRPASCATPADSSVELRNWDGTCPHTCTARRQTKCTERQSTGSSHWGRKTMKRAPQLARPRPGGSLLRHSTRRGH</sequence>
<proteinExistence type="predicted"/>
<dbReference type="AlphaFoldDB" id="A0A7J8E5C8"/>
<accession>A0A7J8E5C8</accession>
<gene>
    <name evidence="2" type="ORF">HJG63_000104</name>
</gene>
<organism evidence="2 3">
    <name type="scientific">Rousettus aegyptiacus</name>
    <name type="common">Egyptian fruit bat</name>
    <name type="synonym">Pteropus aegyptiacus</name>
    <dbReference type="NCBI Taxonomy" id="9407"/>
    <lineage>
        <taxon>Eukaryota</taxon>
        <taxon>Metazoa</taxon>
        <taxon>Chordata</taxon>
        <taxon>Craniata</taxon>
        <taxon>Vertebrata</taxon>
        <taxon>Euteleostomi</taxon>
        <taxon>Mammalia</taxon>
        <taxon>Eutheria</taxon>
        <taxon>Laurasiatheria</taxon>
        <taxon>Chiroptera</taxon>
        <taxon>Yinpterochiroptera</taxon>
        <taxon>Pteropodoidea</taxon>
        <taxon>Pteropodidae</taxon>
        <taxon>Rousettinae</taxon>
        <taxon>Rousettus</taxon>
    </lineage>
</organism>
<feature type="region of interest" description="Disordered" evidence="1">
    <location>
        <begin position="109"/>
        <end position="149"/>
    </location>
</feature>
<keyword evidence="3" id="KW-1185">Reference proteome</keyword>
<comment type="caution">
    <text evidence="2">The sequence shown here is derived from an EMBL/GenBank/DDBJ whole genome shotgun (WGS) entry which is preliminary data.</text>
</comment>
<evidence type="ECO:0000256" key="1">
    <source>
        <dbReference type="SAM" id="MobiDB-lite"/>
    </source>
</evidence>
<protein>
    <submittedName>
        <fullName evidence="2">Actin binding LIM protein family member 2</fullName>
    </submittedName>
</protein>
<name>A0A7J8E5C8_ROUAE</name>
<dbReference type="Proteomes" id="UP000593571">
    <property type="component" value="Unassembled WGS sequence"/>
</dbReference>
<evidence type="ECO:0000313" key="2">
    <source>
        <dbReference type="EMBL" id="KAF6430613.1"/>
    </source>
</evidence>
<evidence type="ECO:0000313" key="3">
    <source>
        <dbReference type="Proteomes" id="UP000593571"/>
    </source>
</evidence>